<dbReference type="RefSeq" id="XP_060541898.1">
    <property type="nucleotide sequence ID" value="XM_060685915.1"/>
</dbReference>
<keyword evidence="2" id="KW-1185">Reference proteome</keyword>
<feature type="region of interest" description="Disordered" evidence="1">
    <location>
        <begin position="75"/>
        <end position="102"/>
    </location>
</feature>
<proteinExistence type="predicted"/>
<name>A0ABM3YU94_PANGU</name>
<evidence type="ECO:0000313" key="2">
    <source>
        <dbReference type="Proteomes" id="UP001652622"/>
    </source>
</evidence>
<gene>
    <name evidence="3" type="primary">LOC117655999</name>
    <name evidence="4" type="synonym">LOC132710223</name>
</gene>
<organism evidence="2 3">
    <name type="scientific">Pantherophis guttatus</name>
    <name type="common">Corn snake</name>
    <name type="synonym">Elaphe guttata</name>
    <dbReference type="NCBI Taxonomy" id="94885"/>
    <lineage>
        <taxon>Eukaryota</taxon>
        <taxon>Metazoa</taxon>
        <taxon>Chordata</taxon>
        <taxon>Craniata</taxon>
        <taxon>Vertebrata</taxon>
        <taxon>Euteleostomi</taxon>
        <taxon>Lepidosauria</taxon>
        <taxon>Squamata</taxon>
        <taxon>Bifurcata</taxon>
        <taxon>Unidentata</taxon>
        <taxon>Episquamata</taxon>
        <taxon>Toxicofera</taxon>
        <taxon>Serpentes</taxon>
        <taxon>Colubroidea</taxon>
        <taxon>Colubridae</taxon>
        <taxon>Colubrinae</taxon>
        <taxon>Pantherophis</taxon>
    </lineage>
</organism>
<reference evidence="3 4" key="1">
    <citation type="submission" date="2025-05" db="UniProtKB">
        <authorList>
            <consortium name="RefSeq"/>
        </authorList>
    </citation>
    <scope>IDENTIFICATION</scope>
    <source>
        <tissue evidence="3 4">Blood</tissue>
    </source>
</reference>
<evidence type="ECO:0000313" key="3">
    <source>
        <dbReference type="RefSeq" id="XP_060539689.1"/>
    </source>
</evidence>
<sequence>MTDGLTSRELAIPEPQWLRAVRTWRHPAASRAPYVRLGPRRSRSLVGSRKSKFKLPPHARFPSCSCLNAVRSKRSRTASAPHLGGHHLSQPKEEVGKKRGRGAVKEQSFSNVVLKEPLYWASEWEGGRAHALVPQATNPLKKTKSWSQSKGAGDTDVHVAKYNSWSKEPKWQWLHIMSSKTLTRYGLQKMARSVASEFGCRELSPHSSFLSSINSQLFVIIIIYPTLDLCKDPALWRRL</sequence>
<evidence type="ECO:0000313" key="4">
    <source>
        <dbReference type="RefSeq" id="XP_060541898.1"/>
    </source>
</evidence>
<accession>A0ABM3YU94</accession>
<protein>
    <submittedName>
        <fullName evidence="3">Uncharacterized protein LOC117655999</fullName>
    </submittedName>
    <submittedName>
        <fullName evidence="4">Uncharacterized protein LOC132710223</fullName>
    </submittedName>
</protein>
<dbReference type="GeneID" id="117655999"/>
<evidence type="ECO:0000256" key="1">
    <source>
        <dbReference type="SAM" id="MobiDB-lite"/>
    </source>
</evidence>
<dbReference type="Proteomes" id="UP001652622">
    <property type="component" value="Unplaced"/>
</dbReference>
<dbReference type="RefSeq" id="XP_060539689.1">
    <property type="nucleotide sequence ID" value="XM_060683706.1"/>
</dbReference>